<evidence type="ECO:0000256" key="2">
    <source>
        <dbReference type="ARBA" id="ARBA00022801"/>
    </source>
</evidence>
<dbReference type="InterPro" id="IPR005645">
    <property type="entry name" value="FSH-like_dom"/>
</dbReference>
<name>A0AA39V963_9LECA</name>
<dbReference type="GO" id="GO:0016787">
    <property type="term" value="F:hydrolase activity"/>
    <property type="evidence" value="ECO:0007669"/>
    <property type="project" value="UniProtKB-KW"/>
</dbReference>
<dbReference type="Pfam" id="PF03959">
    <property type="entry name" value="FSH1"/>
    <property type="match status" value="1"/>
</dbReference>
<evidence type="ECO:0000313" key="4">
    <source>
        <dbReference type="EMBL" id="KAK0514530.1"/>
    </source>
</evidence>
<dbReference type="InterPro" id="IPR050593">
    <property type="entry name" value="LovG"/>
</dbReference>
<dbReference type="PANTHER" id="PTHR48070">
    <property type="entry name" value="ESTERASE OVCA2"/>
    <property type="match status" value="1"/>
</dbReference>
<keyword evidence="2" id="KW-0378">Hydrolase</keyword>
<organism evidence="4 5">
    <name type="scientific">Cladonia borealis</name>
    <dbReference type="NCBI Taxonomy" id="184061"/>
    <lineage>
        <taxon>Eukaryota</taxon>
        <taxon>Fungi</taxon>
        <taxon>Dikarya</taxon>
        <taxon>Ascomycota</taxon>
        <taxon>Pezizomycotina</taxon>
        <taxon>Lecanoromycetes</taxon>
        <taxon>OSLEUM clade</taxon>
        <taxon>Lecanoromycetidae</taxon>
        <taxon>Lecanorales</taxon>
        <taxon>Lecanorineae</taxon>
        <taxon>Cladoniaceae</taxon>
        <taxon>Cladonia</taxon>
    </lineage>
</organism>
<dbReference type="EMBL" id="JAFEKC020000005">
    <property type="protein sequence ID" value="KAK0514530.1"/>
    <property type="molecule type" value="Genomic_DNA"/>
</dbReference>
<dbReference type="PANTHER" id="PTHR48070:SF3">
    <property type="entry name" value="ESTERASE DBAE-RELATED"/>
    <property type="match status" value="1"/>
</dbReference>
<sequence length="268" mass="29669">MALDQSNQQLPRILCLHGGGTSALIFKIQTRRLQWALRTHFRFVFVDAPFESGAGPGVLPVFADCGPYYRWMIKDSPTMERDQQRVRAVLRKAIAEDAGTGEWVGVLGFSQGGMMTAGLLADQEEGEETGLPEWQFGVLLCASYPPLSLSRARGYTAPKEMVDEHGEVREPEEKEIIRIPSVHVRGKLDPHFEKGRRLAKFFDQDTSFHLEFVMGHNLPGAAGDTTSSKGDTDRIRDAVLSVYEGDMKRTVSKYGSVYGNGVGLAMTT</sequence>
<accession>A0AA39V963</accession>
<comment type="caution">
    <text evidence="4">The sequence shown here is derived from an EMBL/GenBank/DDBJ whole genome shotgun (WGS) entry which is preliminary data.</text>
</comment>
<dbReference type="GO" id="GO:0005634">
    <property type="term" value="C:nucleus"/>
    <property type="evidence" value="ECO:0007669"/>
    <property type="project" value="TreeGrafter"/>
</dbReference>
<evidence type="ECO:0000259" key="3">
    <source>
        <dbReference type="Pfam" id="PF03959"/>
    </source>
</evidence>
<evidence type="ECO:0000313" key="5">
    <source>
        <dbReference type="Proteomes" id="UP001166286"/>
    </source>
</evidence>
<proteinExistence type="inferred from homology"/>
<protein>
    <recommendedName>
        <fullName evidence="3">Serine hydrolase domain-containing protein</fullName>
    </recommendedName>
</protein>
<evidence type="ECO:0000256" key="1">
    <source>
        <dbReference type="ARBA" id="ARBA00005863"/>
    </source>
</evidence>
<dbReference type="Proteomes" id="UP001166286">
    <property type="component" value="Unassembled WGS sequence"/>
</dbReference>
<dbReference type="GO" id="GO:0044550">
    <property type="term" value="P:secondary metabolite biosynthetic process"/>
    <property type="evidence" value="ECO:0007669"/>
    <property type="project" value="TreeGrafter"/>
</dbReference>
<gene>
    <name evidence="4" type="ORF">JMJ35_003147</name>
</gene>
<dbReference type="SUPFAM" id="SSF53474">
    <property type="entry name" value="alpha/beta-Hydrolases"/>
    <property type="match status" value="1"/>
</dbReference>
<reference evidence="4" key="1">
    <citation type="submission" date="2023-03" db="EMBL/GenBank/DDBJ databases">
        <title>Complete genome of Cladonia borealis.</title>
        <authorList>
            <person name="Park H."/>
        </authorList>
    </citation>
    <scope>NUCLEOTIDE SEQUENCE</scope>
    <source>
        <strain evidence="4">ANT050790</strain>
    </source>
</reference>
<dbReference type="GO" id="GO:0005737">
    <property type="term" value="C:cytoplasm"/>
    <property type="evidence" value="ECO:0007669"/>
    <property type="project" value="TreeGrafter"/>
</dbReference>
<dbReference type="AlphaFoldDB" id="A0AA39V963"/>
<keyword evidence="5" id="KW-1185">Reference proteome</keyword>
<feature type="domain" description="Serine hydrolase" evidence="3">
    <location>
        <begin position="10"/>
        <end position="222"/>
    </location>
</feature>
<comment type="similarity">
    <text evidence="1">Belongs to the LovG family.</text>
</comment>
<dbReference type="Gene3D" id="3.40.50.1820">
    <property type="entry name" value="alpha/beta hydrolase"/>
    <property type="match status" value="1"/>
</dbReference>
<dbReference type="InterPro" id="IPR029058">
    <property type="entry name" value="AB_hydrolase_fold"/>
</dbReference>